<dbReference type="SUPFAM" id="SSF56014">
    <property type="entry name" value="Nitrite and sulphite reductase 4Fe-4S domain-like"/>
    <property type="match status" value="1"/>
</dbReference>
<keyword evidence="5 7" id="KW-0411">Iron-sulfur</keyword>
<protein>
    <recommendedName>
        <fullName evidence="7">4-hydroxy-3-methylbut-2-en-1-yl diphosphate synthase (flavodoxin)</fullName>
        <ecNumber evidence="7">1.17.7.3</ecNumber>
    </recommendedName>
    <alternativeName>
        <fullName evidence="7">1-hydroxy-2-methyl-2-(E)-butenyl 4-diphosphate synthase</fullName>
    </alternativeName>
</protein>
<feature type="binding site" evidence="7">
    <location>
        <position position="262"/>
    </location>
    <ligand>
        <name>[4Fe-4S] cluster</name>
        <dbReference type="ChEBI" id="CHEBI:49883"/>
    </ligand>
</feature>
<dbReference type="InterPro" id="IPR058579">
    <property type="entry name" value="IspG_C"/>
</dbReference>
<sequence>MKKTNVVKIGNKVIGGGNPIMVQSMLKLPPTDHKAIIDEINELEMLGCDIIRGTIPNMEAAKVIPKIVKNTNIPFVADIHFDYKVAIEAIKNGVHKVRINPGNIGGKERVREVVKCLKDYDIPVRIGVNSGSLEKDLLEKYGHPTPEALVESAYRSISYFNEFGYDNIVLSIKSSDVVTTIDANRLFREKYSYPLHLGVTEAGAELGGIVRSSIGLGSLLKDGIGDTIRVSLTGDSRDEVIVGREILISLGLLDEGVRVVSCPTCGRCKTDTLSIVKEIKEKTRHIKEPITVAVMGCAVNGPGEAKEADMGVACGDGNAVFFEKGEKVKSIKSEEIASFILERIEERISK</sequence>
<dbReference type="InterPro" id="IPR058578">
    <property type="entry name" value="IspG_TIM"/>
</dbReference>
<dbReference type="Proteomes" id="UP000261212">
    <property type="component" value="Unassembled WGS sequence"/>
</dbReference>
<evidence type="ECO:0000259" key="9">
    <source>
        <dbReference type="Pfam" id="PF26540"/>
    </source>
</evidence>
<dbReference type="GO" id="GO:0141197">
    <property type="term" value="F:4-hydroxy-3-methylbut-2-enyl-diphosphate synthase activity (flavodoxin)"/>
    <property type="evidence" value="ECO:0007669"/>
    <property type="project" value="UniProtKB-EC"/>
</dbReference>
<dbReference type="InterPro" id="IPR045854">
    <property type="entry name" value="NO2/SO3_Rdtase_4Fe4S_sf"/>
</dbReference>
<dbReference type="RefSeq" id="WP_117532621.1">
    <property type="nucleotide sequence ID" value="NZ_QUSM01000006.1"/>
</dbReference>
<comment type="function">
    <text evidence="7">Converts 2C-methyl-D-erythritol 2,4-cyclodiphosphate (ME-2,4cPP) into 1-hydroxy-2-methyl-2-(E)-butenyl 4-diphosphate.</text>
</comment>
<dbReference type="Pfam" id="PF26540">
    <property type="entry name" value="GcpE_C"/>
    <property type="match status" value="1"/>
</dbReference>
<dbReference type="HAMAP" id="MF_00159">
    <property type="entry name" value="IspG"/>
    <property type="match status" value="1"/>
</dbReference>
<feature type="domain" description="IspG TIM-barrel" evidence="8">
    <location>
        <begin position="4"/>
        <end position="243"/>
    </location>
</feature>
<evidence type="ECO:0000256" key="1">
    <source>
        <dbReference type="ARBA" id="ARBA00022485"/>
    </source>
</evidence>
<keyword evidence="4 7" id="KW-0408">Iron</keyword>
<comment type="catalytic activity">
    <reaction evidence="7">
        <text>(2E)-4-hydroxy-3-methylbut-2-enyl diphosphate + oxidized [flavodoxin] + H2O + 2 H(+) = 2-C-methyl-D-erythritol 2,4-cyclic diphosphate + reduced [flavodoxin]</text>
        <dbReference type="Rhea" id="RHEA:43604"/>
        <dbReference type="Rhea" id="RHEA-COMP:10622"/>
        <dbReference type="Rhea" id="RHEA-COMP:10623"/>
        <dbReference type="ChEBI" id="CHEBI:15377"/>
        <dbReference type="ChEBI" id="CHEBI:15378"/>
        <dbReference type="ChEBI" id="CHEBI:57618"/>
        <dbReference type="ChEBI" id="CHEBI:58210"/>
        <dbReference type="ChEBI" id="CHEBI:58483"/>
        <dbReference type="ChEBI" id="CHEBI:128753"/>
        <dbReference type="EC" id="1.17.7.3"/>
    </reaction>
</comment>
<evidence type="ECO:0000256" key="4">
    <source>
        <dbReference type="ARBA" id="ARBA00023004"/>
    </source>
</evidence>
<organism evidence="10 11">
    <name type="scientific">Anaerofustis stercorihominis</name>
    <dbReference type="NCBI Taxonomy" id="214853"/>
    <lineage>
        <taxon>Bacteria</taxon>
        <taxon>Bacillati</taxon>
        <taxon>Bacillota</taxon>
        <taxon>Clostridia</taxon>
        <taxon>Eubacteriales</taxon>
        <taxon>Eubacteriaceae</taxon>
        <taxon>Anaerofustis</taxon>
    </lineage>
</organism>
<gene>
    <name evidence="7" type="primary">ispG</name>
    <name evidence="10" type="ORF">DW687_09920</name>
</gene>
<feature type="binding site" evidence="7">
    <location>
        <position position="297"/>
    </location>
    <ligand>
        <name>[4Fe-4S] cluster</name>
        <dbReference type="ChEBI" id="CHEBI:49883"/>
    </ligand>
</feature>
<keyword evidence="3 7" id="KW-0560">Oxidoreductase</keyword>
<dbReference type="NCBIfam" id="TIGR00612">
    <property type="entry name" value="ispG_gcpE"/>
    <property type="match status" value="1"/>
</dbReference>
<comment type="similarity">
    <text evidence="7">Belongs to the IspG family.</text>
</comment>
<dbReference type="AlphaFoldDB" id="A0A3E3DW85"/>
<keyword evidence="2 7" id="KW-0479">Metal-binding</keyword>
<keyword evidence="1 7" id="KW-0004">4Fe-4S</keyword>
<proteinExistence type="inferred from homology"/>
<reference evidence="10 11" key="1">
    <citation type="submission" date="2018-08" db="EMBL/GenBank/DDBJ databases">
        <title>A genome reference for cultivated species of the human gut microbiota.</title>
        <authorList>
            <person name="Zou Y."/>
            <person name="Xue W."/>
            <person name="Luo G."/>
        </authorList>
    </citation>
    <scope>NUCLEOTIDE SEQUENCE [LARGE SCALE GENOMIC DNA]</scope>
    <source>
        <strain evidence="10 11">AM25-6</strain>
    </source>
</reference>
<dbReference type="NCBIfam" id="NF001540">
    <property type="entry name" value="PRK00366.1"/>
    <property type="match status" value="1"/>
</dbReference>
<name>A0A3E3DW85_9FIRM</name>
<dbReference type="PIRSF" id="PIRSF004640">
    <property type="entry name" value="IspG"/>
    <property type="match status" value="1"/>
</dbReference>
<evidence type="ECO:0000256" key="7">
    <source>
        <dbReference type="HAMAP-Rule" id="MF_00159"/>
    </source>
</evidence>
<dbReference type="InterPro" id="IPR011005">
    <property type="entry name" value="Dihydropteroate_synth-like_sf"/>
</dbReference>
<dbReference type="InterPro" id="IPR004588">
    <property type="entry name" value="IspG_bac-typ"/>
</dbReference>
<keyword evidence="6 7" id="KW-0414">Isoprene biosynthesis</keyword>
<evidence type="ECO:0000313" key="10">
    <source>
        <dbReference type="EMBL" id="RGD73346.1"/>
    </source>
</evidence>
<dbReference type="GO" id="GO:0046429">
    <property type="term" value="F:4-hydroxy-3-methylbut-2-en-1-yl diphosphate synthase activity (ferredoxin)"/>
    <property type="evidence" value="ECO:0007669"/>
    <property type="project" value="UniProtKB-UniRule"/>
</dbReference>
<accession>A0A3E3DW85</accession>
<evidence type="ECO:0000256" key="3">
    <source>
        <dbReference type="ARBA" id="ARBA00023002"/>
    </source>
</evidence>
<dbReference type="PANTHER" id="PTHR30454:SF0">
    <property type="entry name" value="4-HYDROXY-3-METHYLBUT-2-EN-1-YL DIPHOSPHATE SYNTHASE (FERREDOXIN), CHLOROPLASTIC"/>
    <property type="match status" value="1"/>
</dbReference>
<evidence type="ECO:0000256" key="5">
    <source>
        <dbReference type="ARBA" id="ARBA00023014"/>
    </source>
</evidence>
<dbReference type="EC" id="1.17.7.3" evidence="7"/>
<dbReference type="GO" id="GO:0051539">
    <property type="term" value="F:4 iron, 4 sulfur cluster binding"/>
    <property type="evidence" value="ECO:0007669"/>
    <property type="project" value="UniProtKB-UniRule"/>
</dbReference>
<evidence type="ECO:0000259" key="8">
    <source>
        <dbReference type="Pfam" id="PF04551"/>
    </source>
</evidence>
<dbReference type="GO" id="GO:0005506">
    <property type="term" value="F:iron ion binding"/>
    <property type="evidence" value="ECO:0007669"/>
    <property type="project" value="InterPro"/>
</dbReference>
<dbReference type="GO" id="GO:0019288">
    <property type="term" value="P:isopentenyl diphosphate biosynthetic process, methylerythritol 4-phosphate pathway"/>
    <property type="evidence" value="ECO:0007669"/>
    <property type="project" value="UniProtKB-UniRule"/>
</dbReference>
<dbReference type="InterPro" id="IPR016425">
    <property type="entry name" value="IspG_bac"/>
</dbReference>
<feature type="binding site" evidence="7">
    <location>
        <position position="304"/>
    </location>
    <ligand>
        <name>[4Fe-4S] cluster</name>
        <dbReference type="ChEBI" id="CHEBI:49883"/>
    </ligand>
</feature>
<dbReference type="GO" id="GO:0016114">
    <property type="term" value="P:terpenoid biosynthetic process"/>
    <property type="evidence" value="ECO:0007669"/>
    <property type="project" value="InterPro"/>
</dbReference>
<comment type="pathway">
    <text evidence="7">Isoprenoid biosynthesis; isopentenyl diphosphate biosynthesis via DXP pathway; isopentenyl diphosphate from 1-deoxy-D-xylulose 5-phosphate: step 5/6.</text>
</comment>
<dbReference type="UniPathway" id="UPA00056">
    <property type="reaction ID" value="UER00096"/>
</dbReference>
<dbReference type="FunFam" id="3.20.20.20:FF:000001">
    <property type="entry name" value="4-hydroxy-3-methylbut-2-en-1-yl diphosphate synthase (flavodoxin)"/>
    <property type="match status" value="1"/>
</dbReference>
<evidence type="ECO:0000256" key="6">
    <source>
        <dbReference type="ARBA" id="ARBA00023229"/>
    </source>
</evidence>
<dbReference type="Gene3D" id="3.30.413.10">
    <property type="entry name" value="Sulfite Reductase Hemoprotein, domain 1"/>
    <property type="match status" value="1"/>
</dbReference>
<evidence type="ECO:0000256" key="2">
    <source>
        <dbReference type="ARBA" id="ARBA00022723"/>
    </source>
</evidence>
<feature type="binding site" evidence="7">
    <location>
        <position position="265"/>
    </location>
    <ligand>
        <name>[4Fe-4S] cluster</name>
        <dbReference type="ChEBI" id="CHEBI:49883"/>
    </ligand>
</feature>
<dbReference type="Pfam" id="PF04551">
    <property type="entry name" value="GcpE"/>
    <property type="match status" value="1"/>
</dbReference>
<dbReference type="Gene3D" id="3.20.20.20">
    <property type="entry name" value="Dihydropteroate synthase-like"/>
    <property type="match status" value="1"/>
</dbReference>
<evidence type="ECO:0000313" key="11">
    <source>
        <dbReference type="Proteomes" id="UP000261212"/>
    </source>
</evidence>
<comment type="cofactor">
    <cofactor evidence="7">
        <name>[4Fe-4S] cluster</name>
        <dbReference type="ChEBI" id="CHEBI:49883"/>
    </cofactor>
    <text evidence="7">Binds 1 [4Fe-4S] cluster.</text>
</comment>
<dbReference type="PANTHER" id="PTHR30454">
    <property type="entry name" value="4-HYDROXY-3-METHYLBUT-2-EN-1-YL DIPHOSPHATE SYNTHASE"/>
    <property type="match status" value="1"/>
</dbReference>
<comment type="caution">
    <text evidence="10">The sequence shown here is derived from an EMBL/GenBank/DDBJ whole genome shotgun (WGS) entry which is preliminary data.</text>
</comment>
<dbReference type="EMBL" id="QUSM01000006">
    <property type="protein sequence ID" value="RGD73346.1"/>
    <property type="molecule type" value="Genomic_DNA"/>
</dbReference>
<dbReference type="SUPFAM" id="SSF51717">
    <property type="entry name" value="Dihydropteroate synthetase-like"/>
    <property type="match status" value="1"/>
</dbReference>
<feature type="domain" description="IspG C-terminal" evidence="9">
    <location>
        <begin position="259"/>
        <end position="345"/>
    </location>
</feature>